<dbReference type="Pfam" id="PF14842">
    <property type="entry name" value="FliG_N"/>
    <property type="match status" value="1"/>
</dbReference>
<comment type="similarity">
    <text evidence="3">Belongs to the FliG family.</text>
</comment>
<dbReference type="FunFam" id="1.10.220.30:FF:000001">
    <property type="entry name" value="Flagellar motor switch protein FliG"/>
    <property type="match status" value="1"/>
</dbReference>
<evidence type="ECO:0000313" key="13">
    <source>
        <dbReference type="EMBL" id="PFG75397.1"/>
    </source>
</evidence>
<keyword evidence="7" id="KW-0283">Flagellar rotation</keyword>
<evidence type="ECO:0000259" key="11">
    <source>
        <dbReference type="Pfam" id="PF14841"/>
    </source>
</evidence>
<evidence type="ECO:0000256" key="1">
    <source>
        <dbReference type="ARBA" id="ARBA00004117"/>
    </source>
</evidence>
<keyword evidence="13" id="KW-0969">Cilium</keyword>
<keyword evidence="6" id="KW-0145">Chemotaxis</keyword>
<dbReference type="AlphaFoldDB" id="A0A2A9HH96"/>
<sequence length="339" mass="37977">MVAKDEKLKGRRKAAALLITLGKERSAEVLRHLSDEDIERLTWEISAMGELLPEQRKEVIEEFEEAAVARNVISLGGLEYAEDLLRLALGEEKAAELIDRLSATSPTVPFGFLRHLNVQQLVNFLANEHPQTIALLTSFLQPDKAAQVLAGLEPELAADVARRIALMDRANPEIVNEVEAVLRRKLSAVLQPSRVTQSVGGIEVLVQVLKQSSRMTEKTIIEALEESEPELAEQIKKRMFVFENIATLDDRSIQRILREVEVRDLALALKATSEAVKECILRNMSQRAAQMLREDMEASGPVRLRQVEEAQQRIVEVIRRLDEAEEIVISRGGDDELVG</sequence>
<keyword evidence="9" id="KW-0975">Bacterial flagellum</keyword>
<dbReference type="NCBIfam" id="TIGR00207">
    <property type="entry name" value="fliG"/>
    <property type="match status" value="1"/>
</dbReference>
<dbReference type="GO" id="GO:0009425">
    <property type="term" value="C:bacterial-type flagellum basal body"/>
    <property type="evidence" value="ECO:0007669"/>
    <property type="project" value="UniProtKB-SubCell"/>
</dbReference>
<dbReference type="InterPro" id="IPR011002">
    <property type="entry name" value="FliG_a-hlx"/>
</dbReference>
<dbReference type="PANTHER" id="PTHR30534:SF0">
    <property type="entry name" value="FLAGELLAR MOTOR SWITCH PROTEIN FLIG"/>
    <property type="match status" value="1"/>
</dbReference>
<dbReference type="InterPro" id="IPR032779">
    <property type="entry name" value="FliG_M"/>
</dbReference>
<dbReference type="RefSeq" id="WP_098504717.1">
    <property type="nucleotide sequence ID" value="NZ_PDJQ01000001.1"/>
</dbReference>
<evidence type="ECO:0000256" key="9">
    <source>
        <dbReference type="ARBA" id="ARBA00023143"/>
    </source>
</evidence>
<evidence type="ECO:0000259" key="12">
    <source>
        <dbReference type="Pfam" id="PF14842"/>
    </source>
</evidence>
<dbReference type="PIRSF" id="PIRSF003161">
    <property type="entry name" value="FliG"/>
    <property type="match status" value="1"/>
</dbReference>
<keyword evidence="5" id="KW-1003">Cell membrane</keyword>
<dbReference type="InterPro" id="IPR000090">
    <property type="entry name" value="Flg_Motor_Flig"/>
</dbReference>
<evidence type="ECO:0000256" key="3">
    <source>
        <dbReference type="ARBA" id="ARBA00010299"/>
    </source>
</evidence>
<dbReference type="PANTHER" id="PTHR30534">
    <property type="entry name" value="FLAGELLAR MOTOR SWITCH PROTEIN FLIG"/>
    <property type="match status" value="1"/>
</dbReference>
<keyword evidence="13" id="KW-0966">Cell projection</keyword>
<gene>
    <name evidence="13" type="ORF">A9A59_2666</name>
</gene>
<feature type="domain" description="Flagellar motor switch protein FliG N-terminal" evidence="12">
    <location>
        <begin position="7"/>
        <end position="110"/>
    </location>
</feature>
<dbReference type="Gene3D" id="1.10.220.30">
    <property type="match status" value="3"/>
</dbReference>
<name>A0A2A9HH96_TEPT2</name>
<evidence type="ECO:0000256" key="6">
    <source>
        <dbReference type="ARBA" id="ARBA00022500"/>
    </source>
</evidence>
<keyword evidence="14" id="KW-1185">Reference proteome</keyword>
<dbReference type="GO" id="GO:0006935">
    <property type="term" value="P:chemotaxis"/>
    <property type="evidence" value="ECO:0007669"/>
    <property type="project" value="UniProtKB-KW"/>
</dbReference>
<proteinExistence type="inferred from homology"/>
<dbReference type="EMBL" id="PDJQ01000001">
    <property type="protein sequence ID" value="PFG75397.1"/>
    <property type="molecule type" value="Genomic_DNA"/>
</dbReference>
<evidence type="ECO:0000259" key="10">
    <source>
        <dbReference type="Pfam" id="PF01706"/>
    </source>
</evidence>
<dbReference type="GO" id="GO:0005886">
    <property type="term" value="C:plasma membrane"/>
    <property type="evidence" value="ECO:0007669"/>
    <property type="project" value="UniProtKB-SubCell"/>
</dbReference>
<evidence type="ECO:0000256" key="7">
    <source>
        <dbReference type="ARBA" id="ARBA00022779"/>
    </source>
</evidence>
<dbReference type="InterPro" id="IPR028263">
    <property type="entry name" value="FliG_N"/>
</dbReference>
<accession>A0A2A9HH96</accession>
<evidence type="ECO:0000313" key="14">
    <source>
        <dbReference type="Proteomes" id="UP000223071"/>
    </source>
</evidence>
<organism evidence="13 14">
    <name type="scientific">Tepidiforma thermophila (strain KCTC 52669 / CGMCC 1.13589 / G233)</name>
    <dbReference type="NCBI Taxonomy" id="2761530"/>
    <lineage>
        <taxon>Bacteria</taxon>
        <taxon>Bacillati</taxon>
        <taxon>Chloroflexota</taxon>
        <taxon>Tepidiformia</taxon>
        <taxon>Tepidiformales</taxon>
        <taxon>Tepidiformaceae</taxon>
        <taxon>Tepidiforma</taxon>
    </lineage>
</organism>
<evidence type="ECO:0000256" key="5">
    <source>
        <dbReference type="ARBA" id="ARBA00022475"/>
    </source>
</evidence>
<feature type="domain" description="Flagellar motor switch protein FliG C-terminal" evidence="10">
    <location>
        <begin position="222"/>
        <end position="329"/>
    </location>
</feature>
<evidence type="ECO:0000256" key="4">
    <source>
        <dbReference type="ARBA" id="ARBA00021870"/>
    </source>
</evidence>
<dbReference type="PRINTS" id="PR00954">
    <property type="entry name" value="FLGMOTORFLIG"/>
</dbReference>
<keyword evidence="13" id="KW-0282">Flagellum</keyword>
<feature type="domain" description="Flagellar motor switch protein FliG middle" evidence="11">
    <location>
        <begin position="119"/>
        <end position="191"/>
    </location>
</feature>
<keyword evidence="8" id="KW-0472">Membrane</keyword>
<evidence type="ECO:0000256" key="8">
    <source>
        <dbReference type="ARBA" id="ARBA00023136"/>
    </source>
</evidence>
<dbReference type="Pfam" id="PF14841">
    <property type="entry name" value="FliG_M"/>
    <property type="match status" value="1"/>
</dbReference>
<reference evidence="13 14" key="1">
    <citation type="submission" date="2017-09" db="EMBL/GenBank/DDBJ databases">
        <title>Sequencing the genomes of two abundant thermophiles in Great Basin hot springs: Thermocrinis jamiesonii and novel Chloroflexi Thermoflexus hugenholtzii.</title>
        <authorList>
            <person name="Hedlund B."/>
        </authorList>
    </citation>
    <scope>NUCLEOTIDE SEQUENCE [LARGE SCALE GENOMIC DNA]</scope>
    <source>
        <strain evidence="13 14">G233</strain>
    </source>
</reference>
<dbReference type="GO" id="GO:0071973">
    <property type="term" value="P:bacterial-type flagellum-dependent cell motility"/>
    <property type="evidence" value="ECO:0007669"/>
    <property type="project" value="InterPro"/>
</dbReference>
<dbReference type="Proteomes" id="UP000223071">
    <property type="component" value="Unassembled WGS sequence"/>
</dbReference>
<dbReference type="GO" id="GO:0003774">
    <property type="term" value="F:cytoskeletal motor activity"/>
    <property type="evidence" value="ECO:0007669"/>
    <property type="project" value="InterPro"/>
</dbReference>
<dbReference type="SUPFAM" id="SSF48029">
    <property type="entry name" value="FliG"/>
    <property type="match status" value="2"/>
</dbReference>
<protein>
    <recommendedName>
        <fullName evidence="4">Flagellar motor switch protein FliG</fullName>
    </recommendedName>
</protein>
<dbReference type="Pfam" id="PF01706">
    <property type="entry name" value="FliG_C"/>
    <property type="match status" value="1"/>
</dbReference>
<comment type="caution">
    <text evidence="13">The sequence shown here is derived from an EMBL/GenBank/DDBJ whole genome shotgun (WGS) entry which is preliminary data.</text>
</comment>
<dbReference type="InterPro" id="IPR023087">
    <property type="entry name" value="Flg_Motor_Flig_C"/>
</dbReference>
<evidence type="ECO:0000256" key="2">
    <source>
        <dbReference type="ARBA" id="ARBA00004413"/>
    </source>
</evidence>
<comment type="subcellular location">
    <subcellularLocation>
        <location evidence="1">Bacterial flagellum basal body</location>
    </subcellularLocation>
    <subcellularLocation>
        <location evidence="2">Cell membrane</location>
        <topology evidence="2">Peripheral membrane protein</topology>
        <orientation evidence="2">Cytoplasmic side</orientation>
    </subcellularLocation>
</comment>